<gene>
    <name evidence="2" type="ORF">METZ01_LOCUS197653</name>
</gene>
<accession>A0A382E2Y0</accession>
<reference evidence="2" key="1">
    <citation type="submission" date="2018-05" db="EMBL/GenBank/DDBJ databases">
        <authorList>
            <person name="Lanie J.A."/>
            <person name="Ng W.-L."/>
            <person name="Kazmierczak K.M."/>
            <person name="Andrzejewski T.M."/>
            <person name="Davidsen T.M."/>
            <person name="Wayne K.J."/>
            <person name="Tettelin H."/>
            <person name="Glass J.I."/>
            <person name="Rusch D."/>
            <person name="Podicherti R."/>
            <person name="Tsui H.-C.T."/>
            <person name="Winkler M.E."/>
        </authorList>
    </citation>
    <scope>NUCLEOTIDE SEQUENCE</scope>
</reference>
<dbReference type="EMBL" id="UINC01042325">
    <property type="protein sequence ID" value="SVB44799.1"/>
    <property type="molecule type" value="Genomic_DNA"/>
</dbReference>
<name>A0A382E2Y0_9ZZZZ</name>
<feature type="region of interest" description="Disordered" evidence="1">
    <location>
        <begin position="72"/>
        <end position="91"/>
    </location>
</feature>
<proteinExistence type="predicted"/>
<feature type="non-terminal residue" evidence="2">
    <location>
        <position position="174"/>
    </location>
</feature>
<protein>
    <submittedName>
        <fullName evidence="2">Uncharacterized protein</fullName>
    </submittedName>
</protein>
<evidence type="ECO:0000256" key="1">
    <source>
        <dbReference type="SAM" id="MobiDB-lite"/>
    </source>
</evidence>
<evidence type="ECO:0000313" key="2">
    <source>
        <dbReference type="EMBL" id="SVB44799.1"/>
    </source>
</evidence>
<organism evidence="2">
    <name type="scientific">marine metagenome</name>
    <dbReference type="NCBI Taxonomy" id="408172"/>
    <lineage>
        <taxon>unclassified sequences</taxon>
        <taxon>metagenomes</taxon>
        <taxon>ecological metagenomes</taxon>
    </lineage>
</organism>
<sequence length="174" mass="19656">MEKPDIKKIIAILVVSLPLILAAQRPSEKDNLINDQALWEGIRERIESAVERGEITREEANERYAGFRRRMTQRKEGNPGPGRVARGKNEQGANIEGHFRRFGVNDLNPIKNGLIENGITHNQLDAVLGGMLRVIHATKAEGSNFEMNPRIQAYFQDRLGLTQDQVQYVKDVSL</sequence>
<dbReference type="AlphaFoldDB" id="A0A382E2Y0"/>